<feature type="region of interest" description="Disordered" evidence="1">
    <location>
        <begin position="1"/>
        <end position="33"/>
    </location>
</feature>
<organism evidence="3 4">
    <name type="scientific">Allohahella marinimesophila</name>
    <dbReference type="NCBI Taxonomy" id="1054972"/>
    <lineage>
        <taxon>Bacteria</taxon>
        <taxon>Pseudomonadati</taxon>
        <taxon>Pseudomonadota</taxon>
        <taxon>Gammaproteobacteria</taxon>
        <taxon>Oceanospirillales</taxon>
        <taxon>Hahellaceae</taxon>
        <taxon>Allohahella</taxon>
    </lineage>
</organism>
<name>A0ABP7PFI8_9GAMM</name>
<dbReference type="Pfam" id="PF20661">
    <property type="entry name" value="SutA-RBD"/>
    <property type="match status" value="1"/>
</dbReference>
<protein>
    <recommendedName>
        <fullName evidence="2">Transcriptional regulator SutA RNAP-binding domain-containing protein</fullName>
    </recommendedName>
</protein>
<gene>
    <name evidence="3" type="ORF">GCM10022278_23210</name>
</gene>
<accession>A0ABP7PFI8</accession>
<keyword evidence="4" id="KW-1185">Reference proteome</keyword>
<feature type="compositionally biased region" description="Low complexity" evidence="1">
    <location>
        <begin position="1"/>
        <end position="18"/>
    </location>
</feature>
<dbReference type="Proteomes" id="UP001501337">
    <property type="component" value="Unassembled WGS sequence"/>
</dbReference>
<dbReference type="RefSeq" id="WP_344806501.1">
    <property type="nucleotide sequence ID" value="NZ_BAABBO010000010.1"/>
</dbReference>
<evidence type="ECO:0000313" key="3">
    <source>
        <dbReference type="EMBL" id="GAA3964766.1"/>
    </source>
</evidence>
<feature type="region of interest" description="Disordered" evidence="1">
    <location>
        <begin position="51"/>
        <end position="73"/>
    </location>
</feature>
<sequence>MALKSAAAIKAASRPKTAAPKKKQPQAHETSQSIAAQTEAFMKAGGKIDEIRSGVSGQQSLAGPKQITLGGKA</sequence>
<comment type="caution">
    <text evidence="3">The sequence shown here is derived from an EMBL/GenBank/DDBJ whole genome shotgun (WGS) entry which is preliminary data.</text>
</comment>
<dbReference type="EMBL" id="BAABBO010000010">
    <property type="protein sequence ID" value="GAA3964766.1"/>
    <property type="molecule type" value="Genomic_DNA"/>
</dbReference>
<evidence type="ECO:0000313" key="4">
    <source>
        <dbReference type="Proteomes" id="UP001501337"/>
    </source>
</evidence>
<feature type="domain" description="Transcriptional regulator SutA RNAP-binding" evidence="2">
    <location>
        <begin position="26"/>
        <end position="59"/>
    </location>
</feature>
<reference evidence="4" key="1">
    <citation type="journal article" date="2019" name="Int. J. Syst. Evol. Microbiol.">
        <title>The Global Catalogue of Microorganisms (GCM) 10K type strain sequencing project: providing services to taxonomists for standard genome sequencing and annotation.</title>
        <authorList>
            <consortium name="The Broad Institute Genomics Platform"/>
            <consortium name="The Broad Institute Genome Sequencing Center for Infectious Disease"/>
            <person name="Wu L."/>
            <person name="Ma J."/>
        </authorList>
    </citation>
    <scope>NUCLEOTIDE SEQUENCE [LARGE SCALE GENOMIC DNA]</scope>
    <source>
        <strain evidence="4">JCM 17555</strain>
    </source>
</reference>
<evidence type="ECO:0000256" key="1">
    <source>
        <dbReference type="SAM" id="MobiDB-lite"/>
    </source>
</evidence>
<proteinExistence type="predicted"/>
<dbReference type="InterPro" id="IPR049191">
    <property type="entry name" value="SutA_RBD"/>
</dbReference>
<evidence type="ECO:0000259" key="2">
    <source>
        <dbReference type="Pfam" id="PF20661"/>
    </source>
</evidence>